<dbReference type="Proteomes" id="UP001418222">
    <property type="component" value="Unassembled WGS sequence"/>
</dbReference>
<protein>
    <recommendedName>
        <fullName evidence="4">Metallothionein-like protein</fullName>
    </recommendedName>
</protein>
<dbReference type="Pfam" id="PF01439">
    <property type="entry name" value="Metallothio_2"/>
    <property type="match status" value="1"/>
</dbReference>
<comment type="function">
    <text evidence="4">Metallothioneins have a high content of cysteine residues that bind various heavy metals.</text>
</comment>
<dbReference type="PANTHER" id="PTHR33543">
    <property type="entry name" value="METALLOTHIONEIN-LIKE PROTEIN 2A"/>
    <property type="match status" value="1"/>
</dbReference>
<reference evidence="5 6" key="1">
    <citation type="journal article" date="2022" name="Nat. Plants">
        <title>Genomes of leafy and leafless Platanthera orchids illuminate the evolution of mycoheterotrophy.</title>
        <authorList>
            <person name="Li M.H."/>
            <person name="Liu K.W."/>
            <person name="Li Z."/>
            <person name="Lu H.C."/>
            <person name="Ye Q.L."/>
            <person name="Zhang D."/>
            <person name="Wang J.Y."/>
            <person name="Li Y.F."/>
            <person name="Zhong Z.M."/>
            <person name="Liu X."/>
            <person name="Yu X."/>
            <person name="Liu D.K."/>
            <person name="Tu X.D."/>
            <person name="Liu B."/>
            <person name="Hao Y."/>
            <person name="Liao X.Y."/>
            <person name="Jiang Y.T."/>
            <person name="Sun W.H."/>
            <person name="Chen J."/>
            <person name="Chen Y.Q."/>
            <person name="Ai Y."/>
            <person name="Zhai J.W."/>
            <person name="Wu S.S."/>
            <person name="Zhou Z."/>
            <person name="Hsiao Y.Y."/>
            <person name="Wu W.L."/>
            <person name="Chen Y.Y."/>
            <person name="Lin Y.F."/>
            <person name="Hsu J.L."/>
            <person name="Li C.Y."/>
            <person name="Wang Z.W."/>
            <person name="Zhao X."/>
            <person name="Zhong W.Y."/>
            <person name="Ma X.K."/>
            <person name="Ma L."/>
            <person name="Huang J."/>
            <person name="Chen G.Z."/>
            <person name="Huang M.Z."/>
            <person name="Huang L."/>
            <person name="Peng D.H."/>
            <person name="Luo Y.B."/>
            <person name="Zou S.Q."/>
            <person name="Chen S.P."/>
            <person name="Lan S."/>
            <person name="Tsai W.C."/>
            <person name="Van de Peer Y."/>
            <person name="Liu Z.J."/>
        </authorList>
    </citation>
    <scope>NUCLEOTIDE SEQUENCE [LARGE SCALE GENOMIC DNA]</scope>
    <source>
        <strain evidence="5">Lor287</strain>
    </source>
</reference>
<evidence type="ECO:0000256" key="4">
    <source>
        <dbReference type="RuleBase" id="RU369052"/>
    </source>
</evidence>
<dbReference type="InterPro" id="IPR000347">
    <property type="entry name" value="Metalthion_15p"/>
</dbReference>
<name>A0AAP0BDH9_9ASPA</name>
<proteinExistence type="inferred from homology"/>
<evidence type="ECO:0000256" key="3">
    <source>
        <dbReference type="ARBA" id="ARBA00022851"/>
    </source>
</evidence>
<evidence type="ECO:0000256" key="1">
    <source>
        <dbReference type="ARBA" id="ARBA00005802"/>
    </source>
</evidence>
<accession>A0AAP0BDH9</accession>
<gene>
    <name evidence="5" type="primary">pKIWI504</name>
    <name evidence="5" type="ORF">KSP39_PZI013386</name>
</gene>
<dbReference type="PANTHER" id="PTHR33543:SF37">
    <property type="entry name" value="METALLOTHIONEIN-LIKE PROTEIN 4B"/>
    <property type="match status" value="1"/>
</dbReference>
<comment type="caution">
    <text evidence="5">The sequence shown here is derived from an EMBL/GenBank/DDBJ whole genome shotgun (WGS) entry which is preliminary data.</text>
</comment>
<evidence type="ECO:0000313" key="6">
    <source>
        <dbReference type="Proteomes" id="UP001418222"/>
    </source>
</evidence>
<comment type="similarity">
    <text evidence="1 4">Belongs to the metallothionein superfamily. Type 15 family.</text>
</comment>
<dbReference type="AlphaFoldDB" id="A0AAP0BDH9"/>
<evidence type="ECO:0000313" key="5">
    <source>
        <dbReference type="EMBL" id="KAK8936134.1"/>
    </source>
</evidence>
<keyword evidence="2 4" id="KW-0479">Metal-binding</keyword>
<sequence length="91" mass="9320">MSCCGGNCKCGDNCKCGSGCTGCGMYPGLADESFSTTQTVILGVAPTKGGQWHVYQRVRSCRLSVSAKCGSFSGAGTPLCHGSSRDDELAL</sequence>
<dbReference type="GO" id="GO:0046872">
    <property type="term" value="F:metal ion binding"/>
    <property type="evidence" value="ECO:0007669"/>
    <property type="project" value="UniProtKB-UniRule"/>
</dbReference>
<keyword evidence="6" id="KW-1185">Reference proteome</keyword>
<keyword evidence="3 4" id="KW-0480">Metal-thiolate cluster</keyword>
<organism evidence="5 6">
    <name type="scientific">Platanthera zijinensis</name>
    <dbReference type="NCBI Taxonomy" id="2320716"/>
    <lineage>
        <taxon>Eukaryota</taxon>
        <taxon>Viridiplantae</taxon>
        <taxon>Streptophyta</taxon>
        <taxon>Embryophyta</taxon>
        <taxon>Tracheophyta</taxon>
        <taxon>Spermatophyta</taxon>
        <taxon>Magnoliopsida</taxon>
        <taxon>Liliopsida</taxon>
        <taxon>Asparagales</taxon>
        <taxon>Orchidaceae</taxon>
        <taxon>Orchidoideae</taxon>
        <taxon>Orchideae</taxon>
        <taxon>Orchidinae</taxon>
        <taxon>Platanthera</taxon>
    </lineage>
</organism>
<evidence type="ECO:0000256" key="2">
    <source>
        <dbReference type="ARBA" id="ARBA00022723"/>
    </source>
</evidence>
<dbReference type="EMBL" id="JBBWWQ010000011">
    <property type="protein sequence ID" value="KAK8936134.1"/>
    <property type="molecule type" value="Genomic_DNA"/>
</dbReference>